<dbReference type="Proteomes" id="UP000515908">
    <property type="component" value="Chromosome 23"/>
</dbReference>
<sequence>MKGDLSKNRFQIPRDERPLSALNISHQLVTLQLFLSSTDDFAVEFNISQSTVAAIKLVIGTHIKETSVDTLHDKRVYRLPLIIPRGKWVQVIFHLSGIMRYLFNLPPMRSIDGFAFMGSGKILKMSCGSSEQACIDSTPKGMALFAVPAYAPPVWTSAAAKTEEEPIKARGGGGGMQVVGMNARNAPSSPSRGEKKLPPIAGGKPPQISEERPRSSITETPAAYQRRETPPSPAGFKREYIRFIDTPQAQPPSSRPPARRQETGRGKEPPQTAQVNDVSAWGDNIISAKKRKFSVFFFGPERETPG</sequence>
<feature type="domain" description="CFA20" evidence="2">
    <location>
        <begin position="6"/>
        <end position="104"/>
    </location>
</feature>
<accession>A0A7G2CUD3</accession>
<keyword evidence="4" id="KW-1185">Reference proteome</keyword>
<evidence type="ECO:0000259" key="2">
    <source>
        <dbReference type="Pfam" id="PF05018"/>
    </source>
</evidence>
<dbReference type="AlphaFoldDB" id="A0A7G2CUD3"/>
<dbReference type="InterPro" id="IPR007714">
    <property type="entry name" value="CFA20_dom"/>
</dbReference>
<feature type="region of interest" description="Disordered" evidence="1">
    <location>
        <begin position="161"/>
        <end position="279"/>
    </location>
</feature>
<dbReference type="EMBL" id="LR877167">
    <property type="protein sequence ID" value="CAD2221852.1"/>
    <property type="molecule type" value="Genomic_DNA"/>
</dbReference>
<evidence type="ECO:0000313" key="4">
    <source>
        <dbReference type="Proteomes" id="UP000515908"/>
    </source>
</evidence>
<gene>
    <name evidence="3" type="ORF">ADEAN_000938700</name>
</gene>
<reference evidence="3 4" key="1">
    <citation type="submission" date="2020-08" db="EMBL/GenBank/DDBJ databases">
        <authorList>
            <person name="Newling K."/>
            <person name="Davey J."/>
            <person name="Forrester S."/>
        </authorList>
    </citation>
    <scope>NUCLEOTIDE SEQUENCE [LARGE SCALE GENOMIC DNA]</scope>
    <source>
        <strain evidence="4">Crithidia deanei Carvalho (ATCC PRA-265)</strain>
    </source>
</reference>
<dbReference type="Pfam" id="PF05018">
    <property type="entry name" value="CFA20_dom"/>
    <property type="match status" value="1"/>
</dbReference>
<name>A0A7G2CUD3_9TRYP</name>
<dbReference type="VEuPathDB" id="TriTrypDB:ADEAN_000938700"/>
<evidence type="ECO:0000313" key="3">
    <source>
        <dbReference type="EMBL" id="CAD2221852.1"/>
    </source>
</evidence>
<evidence type="ECO:0000256" key="1">
    <source>
        <dbReference type="SAM" id="MobiDB-lite"/>
    </source>
</evidence>
<organism evidence="3 4">
    <name type="scientific">Angomonas deanei</name>
    <dbReference type="NCBI Taxonomy" id="59799"/>
    <lineage>
        <taxon>Eukaryota</taxon>
        <taxon>Discoba</taxon>
        <taxon>Euglenozoa</taxon>
        <taxon>Kinetoplastea</taxon>
        <taxon>Metakinetoplastina</taxon>
        <taxon>Trypanosomatida</taxon>
        <taxon>Trypanosomatidae</taxon>
        <taxon>Strigomonadinae</taxon>
        <taxon>Angomonas</taxon>
    </lineage>
</organism>
<protein>
    <recommendedName>
        <fullName evidence="2">CFA20 domain-containing protein</fullName>
    </recommendedName>
</protein>
<dbReference type="OrthoDB" id="10261083at2759"/>
<feature type="compositionally biased region" description="Basic and acidic residues" evidence="1">
    <location>
        <begin position="259"/>
        <end position="268"/>
    </location>
</feature>
<proteinExistence type="predicted"/>